<gene>
    <name evidence="1" type="ordered locus">Dred_0846</name>
</gene>
<reference evidence="1 2" key="1">
    <citation type="submission" date="2007-03" db="EMBL/GenBank/DDBJ databases">
        <title>Complete sequence of Desulfotomaculum reducens MI-1.</title>
        <authorList>
            <consortium name="US DOE Joint Genome Institute"/>
            <person name="Copeland A."/>
            <person name="Lucas S."/>
            <person name="Lapidus A."/>
            <person name="Barry K."/>
            <person name="Detter J.C."/>
            <person name="Glavina del Rio T."/>
            <person name="Hammon N."/>
            <person name="Israni S."/>
            <person name="Dalin E."/>
            <person name="Tice H."/>
            <person name="Pitluck S."/>
            <person name="Sims D."/>
            <person name="Brettin T."/>
            <person name="Bruce D."/>
            <person name="Han C."/>
            <person name="Tapia R."/>
            <person name="Schmutz J."/>
            <person name="Larimer F."/>
            <person name="Land M."/>
            <person name="Hauser L."/>
            <person name="Kyrpides N."/>
            <person name="Kim E."/>
            <person name="Tebo B.M."/>
            <person name="Richardson P."/>
        </authorList>
    </citation>
    <scope>NUCLEOTIDE SEQUENCE [LARGE SCALE GENOMIC DNA]</scope>
    <source>
        <strain evidence="1 2">MI-1</strain>
    </source>
</reference>
<dbReference type="eggNOG" id="ENOG50341CW">
    <property type="taxonomic scope" value="Bacteria"/>
</dbReference>
<dbReference type="KEGG" id="drm:Dred_0846"/>
<dbReference type="RefSeq" id="WP_011877219.1">
    <property type="nucleotide sequence ID" value="NC_009253.1"/>
</dbReference>
<organism evidence="1 2">
    <name type="scientific">Desulforamulus reducens (strain ATCC BAA-1160 / DSM 100696 / MI-1)</name>
    <name type="common">Desulfotomaculum reducens</name>
    <dbReference type="NCBI Taxonomy" id="349161"/>
    <lineage>
        <taxon>Bacteria</taxon>
        <taxon>Bacillati</taxon>
        <taxon>Bacillota</taxon>
        <taxon>Clostridia</taxon>
        <taxon>Eubacteriales</taxon>
        <taxon>Peptococcaceae</taxon>
        <taxon>Desulforamulus</taxon>
    </lineage>
</organism>
<dbReference type="EMBL" id="CP000612">
    <property type="protein sequence ID" value="ABO49384.1"/>
    <property type="molecule type" value="Genomic_DNA"/>
</dbReference>
<dbReference type="AlphaFoldDB" id="A4J2T1"/>
<keyword evidence="2" id="KW-1185">Reference proteome</keyword>
<proteinExistence type="predicted"/>
<dbReference type="HOGENOM" id="CLU_1600059_0_0_9"/>
<evidence type="ECO:0000313" key="1">
    <source>
        <dbReference type="EMBL" id="ABO49384.1"/>
    </source>
</evidence>
<accession>A4J2T1</accession>
<dbReference type="STRING" id="349161.Dred_0846"/>
<protein>
    <submittedName>
        <fullName evidence="1">Uncharacterized protein</fullName>
    </submittedName>
</protein>
<dbReference type="OrthoDB" id="9775255at2"/>
<name>A4J2T1_DESRM</name>
<sequence>MTVLVDQVKKPGLLTSTRAEKVLRFLESSAGASEDALALLFPFYRQALRILRGSGYVLRCWKPGQEVYWCPLTKPLPTDDTYEARCALGWLAARLVECGAELQGREAVLKNGQRLRVYVVPPVPIEKEPGLAILIKKGVVLPKGWFYVNVQNLRKAKLMDCVIRID</sequence>
<evidence type="ECO:0000313" key="2">
    <source>
        <dbReference type="Proteomes" id="UP000001556"/>
    </source>
</evidence>
<dbReference type="Proteomes" id="UP000001556">
    <property type="component" value="Chromosome"/>
</dbReference>